<gene>
    <name evidence="1" type="ORF">KSP39_PZI001192</name>
</gene>
<dbReference type="AlphaFoldDB" id="A0AAP0GF46"/>
<protein>
    <submittedName>
        <fullName evidence="1">Uncharacterized protein</fullName>
    </submittedName>
</protein>
<dbReference type="Proteomes" id="UP001418222">
    <property type="component" value="Unassembled WGS sequence"/>
</dbReference>
<reference evidence="1 2" key="1">
    <citation type="journal article" date="2022" name="Nat. Plants">
        <title>Genomes of leafy and leafless Platanthera orchids illuminate the evolution of mycoheterotrophy.</title>
        <authorList>
            <person name="Li M.H."/>
            <person name="Liu K.W."/>
            <person name="Li Z."/>
            <person name="Lu H.C."/>
            <person name="Ye Q.L."/>
            <person name="Zhang D."/>
            <person name="Wang J.Y."/>
            <person name="Li Y.F."/>
            <person name="Zhong Z.M."/>
            <person name="Liu X."/>
            <person name="Yu X."/>
            <person name="Liu D.K."/>
            <person name="Tu X.D."/>
            <person name="Liu B."/>
            <person name="Hao Y."/>
            <person name="Liao X.Y."/>
            <person name="Jiang Y.T."/>
            <person name="Sun W.H."/>
            <person name="Chen J."/>
            <person name="Chen Y.Q."/>
            <person name="Ai Y."/>
            <person name="Zhai J.W."/>
            <person name="Wu S.S."/>
            <person name="Zhou Z."/>
            <person name="Hsiao Y.Y."/>
            <person name="Wu W.L."/>
            <person name="Chen Y.Y."/>
            <person name="Lin Y.F."/>
            <person name="Hsu J.L."/>
            <person name="Li C.Y."/>
            <person name="Wang Z.W."/>
            <person name="Zhao X."/>
            <person name="Zhong W.Y."/>
            <person name="Ma X.K."/>
            <person name="Ma L."/>
            <person name="Huang J."/>
            <person name="Chen G.Z."/>
            <person name="Huang M.Z."/>
            <person name="Huang L."/>
            <person name="Peng D.H."/>
            <person name="Luo Y.B."/>
            <person name="Zou S.Q."/>
            <person name="Chen S.P."/>
            <person name="Lan S."/>
            <person name="Tsai W.C."/>
            <person name="Van de Peer Y."/>
            <person name="Liu Z.J."/>
        </authorList>
    </citation>
    <scope>NUCLEOTIDE SEQUENCE [LARGE SCALE GENOMIC DNA]</scope>
    <source>
        <strain evidence="1">Lor287</strain>
    </source>
</reference>
<sequence length="127" mass="13936">MEEEDDKRNVVKIPVLRSNNEDSDSDDCYEIDPIDFTCKLTFSSSSDADADADAAANDDVAITAAKGPRHLCGNFPFDRTTPESYCSKCFCCLCEVVAPCSEWRGIDGHCNVSVRKSEGGPQYILLI</sequence>
<evidence type="ECO:0000313" key="1">
    <source>
        <dbReference type="EMBL" id="KAK8956624.1"/>
    </source>
</evidence>
<dbReference type="EMBL" id="JBBWWQ010000001">
    <property type="protein sequence ID" value="KAK8956624.1"/>
    <property type="molecule type" value="Genomic_DNA"/>
</dbReference>
<comment type="caution">
    <text evidence="1">The sequence shown here is derived from an EMBL/GenBank/DDBJ whole genome shotgun (WGS) entry which is preliminary data.</text>
</comment>
<accession>A0AAP0GF46</accession>
<dbReference type="InterPro" id="IPR053234">
    <property type="entry name" value="RPM1_Interactor"/>
</dbReference>
<evidence type="ECO:0000313" key="2">
    <source>
        <dbReference type="Proteomes" id="UP001418222"/>
    </source>
</evidence>
<name>A0AAP0GF46_9ASPA</name>
<dbReference type="PANTHER" id="PTHR33443:SF35">
    <property type="entry name" value="VQ DOMAIN-CONTAINING PROTEIN"/>
    <property type="match status" value="1"/>
</dbReference>
<proteinExistence type="predicted"/>
<dbReference type="PANTHER" id="PTHR33443">
    <property type="entry name" value="ZGC:112980"/>
    <property type="match status" value="1"/>
</dbReference>
<keyword evidence="2" id="KW-1185">Reference proteome</keyword>
<organism evidence="1 2">
    <name type="scientific">Platanthera zijinensis</name>
    <dbReference type="NCBI Taxonomy" id="2320716"/>
    <lineage>
        <taxon>Eukaryota</taxon>
        <taxon>Viridiplantae</taxon>
        <taxon>Streptophyta</taxon>
        <taxon>Embryophyta</taxon>
        <taxon>Tracheophyta</taxon>
        <taxon>Spermatophyta</taxon>
        <taxon>Magnoliopsida</taxon>
        <taxon>Liliopsida</taxon>
        <taxon>Asparagales</taxon>
        <taxon>Orchidaceae</taxon>
        <taxon>Orchidoideae</taxon>
        <taxon>Orchideae</taxon>
        <taxon>Orchidinae</taxon>
        <taxon>Platanthera</taxon>
    </lineage>
</organism>